<dbReference type="EMBL" id="BKCJ010595021">
    <property type="protein sequence ID" value="GFB29373.1"/>
    <property type="molecule type" value="Genomic_DNA"/>
</dbReference>
<gene>
    <name evidence="2" type="ORF">Tci_701344</name>
</gene>
<organism evidence="2">
    <name type="scientific">Tanacetum cinerariifolium</name>
    <name type="common">Dalmatian daisy</name>
    <name type="synonym">Chrysanthemum cinerariifolium</name>
    <dbReference type="NCBI Taxonomy" id="118510"/>
    <lineage>
        <taxon>Eukaryota</taxon>
        <taxon>Viridiplantae</taxon>
        <taxon>Streptophyta</taxon>
        <taxon>Embryophyta</taxon>
        <taxon>Tracheophyta</taxon>
        <taxon>Spermatophyta</taxon>
        <taxon>Magnoliopsida</taxon>
        <taxon>eudicotyledons</taxon>
        <taxon>Gunneridae</taxon>
        <taxon>Pentapetalae</taxon>
        <taxon>asterids</taxon>
        <taxon>campanulids</taxon>
        <taxon>Asterales</taxon>
        <taxon>Asteraceae</taxon>
        <taxon>Asteroideae</taxon>
        <taxon>Anthemideae</taxon>
        <taxon>Anthemidinae</taxon>
        <taxon>Tanacetum</taxon>
    </lineage>
</organism>
<feature type="compositionally biased region" description="Polar residues" evidence="1">
    <location>
        <begin position="26"/>
        <end position="43"/>
    </location>
</feature>
<feature type="compositionally biased region" description="Basic and acidic residues" evidence="1">
    <location>
        <begin position="10"/>
        <end position="25"/>
    </location>
</feature>
<reference evidence="2" key="1">
    <citation type="journal article" date="2019" name="Sci. Rep.">
        <title>Draft genome of Tanacetum cinerariifolium, the natural source of mosquito coil.</title>
        <authorList>
            <person name="Yamashiro T."/>
            <person name="Shiraishi A."/>
            <person name="Satake H."/>
            <person name="Nakayama K."/>
        </authorList>
    </citation>
    <scope>NUCLEOTIDE SEQUENCE</scope>
</reference>
<evidence type="ECO:0000313" key="2">
    <source>
        <dbReference type="EMBL" id="GFB29373.1"/>
    </source>
</evidence>
<protein>
    <submittedName>
        <fullName evidence="2">Uncharacterized protein</fullName>
    </submittedName>
</protein>
<name>A0A699LAX7_TANCI</name>
<feature type="region of interest" description="Disordered" evidence="1">
    <location>
        <begin position="63"/>
        <end position="83"/>
    </location>
</feature>
<proteinExistence type="predicted"/>
<comment type="caution">
    <text evidence="2">The sequence shown here is derived from an EMBL/GenBank/DDBJ whole genome shotgun (WGS) entry which is preliminary data.</text>
</comment>
<dbReference type="AlphaFoldDB" id="A0A699LAX7"/>
<feature type="non-terminal residue" evidence="2">
    <location>
        <position position="1"/>
    </location>
</feature>
<evidence type="ECO:0000256" key="1">
    <source>
        <dbReference type="SAM" id="MobiDB-lite"/>
    </source>
</evidence>
<accession>A0A699LAX7</accession>
<feature type="region of interest" description="Disordered" evidence="1">
    <location>
        <begin position="1"/>
        <end position="43"/>
    </location>
</feature>
<sequence>DSPGASYKPSGEKEKKDTEDTRNADNEASITEEPSVNQEKDSVNNTNIFNAVSLAVNAASNEVNDVGRKSSIELPDDPNMPEL</sequence>